<sequence length="142" mass="16391">MEKELQASKEFAKTVDGKICRLLAEKLGDRLIHDSEITEMSMKMNQYVNEISRLKRTHEKKQKIWNGVFEQLKHDLKVKSELVEQMSNKMEDLSLNKSAENNLTHKLKTESVTVKFDNAGLFPPLDNVEKLTDNVVLDSDTK</sequence>
<reference evidence="2" key="1">
    <citation type="journal article" date="2023" name="bioRxiv">
        <title>Improved chromosome-level genome assembly for marigold (Tagetes erecta).</title>
        <authorList>
            <person name="Jiang F."/>
            <person name="Yuan L."/>
            <person name="Wang S."/>
            <person name="Wang H."/>
            <person name="Xu D."/>
            <person name="Wang A."/>
            <person name="Fan W."/>
        </authorList>
    </citation>
    <scope>NUCLEOTIDE SEQUENCE</scope>
    <source>
        <strain evidence="2">WSJ</strain>
        <tissue evidence="2">Leaf</tissue>
    </source>
</reference>
<organism evidence="2 3">
    <name type="scientific">Tagetes erecta</name>
    <name type="common">African marigold</name>
    <dbReference type="NCBI Taxonomy" id="13708"/>
    <lineage>
        <taxon>Eukaryota</taxon>
        <taxon>Viridiplantae</taxon>
        <taxon>Streptophyta</taxon>
        <taxon>Embryophyta</taxon>
        <taxon>Tracheophyta</taxon>
        <taxon>Spermatophyta</taxon>
        <taxon>Magnoliopsida</taxon>
        <taxon>eudicotyledons</taxon>
        <taxon>Gunneridae</taxon>
        <taxon>Pentapetalae</taxon>
        <taxon>asterids</taxon>
        <taxon>campanulids</taxon>
        <taxon>Asterales</taxon>
        <taxon>Asteraceae</taxon>
        <taxon>Asteroideae</taxon>
        <taxon>Heliantheae alliance</taxon>
        <taxon>Tageteae</taxon>
        <taxon>Tagetes</taxon>
    </lineage>
</organism>
<comment type="caution">
    <text evidence="2">The sequence shown here is derived from an EMBL/GenBank/DDBJ whole genome shotgun (WGS) entry which is preliminary data.</text>
</comment>
<evidence type="ECO:0000313" key="2">
    <source>
        <dbReference type="EMBL" id="KAK1409329.1"/>
    </source>
</evidence>
<gene>
    <name evidence="2" type="ORF">QVD17_35855</name>
</gene>
<accession>A0AAD8JRB4</accession>
<dbReference type="EMBL" id="JAUHHV010000010">
    <property type="protein sequence ID" value="KAK1409329.1"/>
    <property type="molecule type" value="Genomic_DNA"/>
</dbReference>
<dbReference type="Proteomes" id="UP001229421">
    <property type="component" value="Unassembled WGS sequence"/>
</dbReference>
<keyword evidence="1" id="KW-0175">Coiled coil</keyword>
<keyword evidence="3" id="KW-1185">Reference proteome</keyword>
<proteinExistence type="predicted"/>
<evidence type="ECO:0000256" key="1">
    <source>
        <dbReference type="SAM" id="Coils"/>
    </source>
</evidence>
<feature type="coiled-coil region" evidence="1">
    <location>
        <begin position="37"/>
        <end position="103"/>
    </location>
</feature>
<dbReference type="AlphaFoldDB" id="A0AAD8JRB4"/>
<protein>
    <submittedName>
        <fullName evidence="2">Uncharacterized protein</fullName>
    </submittedName>
</protein>
<evidence type="ECO:0000313" key="3">
    <source>
        <dbReference type="Proteomes" id="UP001229421"/>
    </source>
</evidence>
<name>A0AAD8JRB4_TARER</name>